<comment type="subcellular location">
    <subcellularLocation>
        <location evidence="1">Nucleus</location>
    </subcellularLocation>
</comment>
<proteinExistence type="predicted"/>
<evidence type="ECO:0000256" key="6">
    <source>
        <dbReference type="SAM" id="MobiDB-lite"/>
    </source>
</evidence>
<dbReference type="EMBL" id="AMZH03004924">
    <property type="protein sequence ID" value="RRT67753.1"/>
    <property type="molecule type" value="Genomic_DNA"/>
</dbReference>
<dbReference type="PANTHER" id="PTHR31194:SF202">
    <property type="entry name" value="ETHYLENE-RESPONSIVE TRANSCRIPTION FACTOR ERF070"/>
    <property type="match status" value="1"/>
</dbReference>
<feature type="region of interest" description="Disordered" evidence="6">
    <location>
        <begin position="100"/>
        <end position="120"/>
    </location>
</feature>
<dbReference type="PRINTS" id="PR00367">
    <property type="entry name" value="ETHRSPELEMNT"/>
</dbReference>
<feature type="domain" description="AP2/ERF" evidence="7">
    <location>
        <begin position="125"/>
        <end position="183"/>
    </location>
</feature>
<evidence type="ECO:0000313" key="9">
    <source>
        <dbReference type="Proteomes" id="UP000287651"/>
    </source>
</evidence>
<dbReference type="Pfam" id="PF00847">
    <property type="entry name" value="AP2"/>
    <property type="match status" value="1"/>
</dbReference>
<sequence length="283" mass="30714">MGALCEGRMRRNRKTKKLDQLDSSGSNPAKKSEGSASFEPDLWKKTNGRIEAVRKVRVFFADPEATDSSGEDEDEKLGARPKKRKRVLYEIALVPPAKTLKTPNTSHLKAPPKSVTSYNPAASETQKGVWQRLWGKWAAEIRDPIRGVRLWLGTYATVEAAAEAYRTAACRIEEEKRGLLHQRWDASDDGASSASSVSSSCVSAPAPPSPSSVLDVSLAAKGRAVAAAAAADWLGEPVMPEMEFGLDEEPFLVGELGEDLIGLGDLPLWEQQLDGGDFSFLDS</sequence>
<keyword evidence="2" id="KW-0805">Transcription regulation</keyword>
<dbReference type="Proteomes" id="UP000287651">
    <property type="component" value="Unassembled WGS sequence"/>
</dbReference>
<organism evidence="8 9">
    <name type="scientific">Ensete ventricosum</name>
    <name type="common">Abyssinian banana</name>
    <name type="synonym">Musa ensete</name>
    <dbReference type="NCBI Taxonomy" id="4639"/>
    <lineage>
        <taxon>Eukaryota</taxon>
        <taxon>Viridiplantae</taxon>
        <taxon>Streptophyta</taxon>
        <taxon>Embryophyta</taxon>
        <taxon>Tracheophyta</taxon>
        <taxon>Spermatophyta</taxon>
        <taxon>Magnoliopsida</taxon>
        <taxon>Liliopsida</taxon>
        <taxon>Zingiberales</taxon>
        <taxon>Musaceae</taxon>
        <taxon>Ensete</taxon>
    </lineage>
</organism>
<comment type="caution">
    <text evidence="8">The sequence shown here is derived from an EMBL/GenBank/DDBJ whole genome shotgun (WGS) entry which is preliminary data.</text>
</comment>
<evidence type="ECO:0000256" key="3">
    <source>
        <dbReference type="ARBA" id="ARBA00023125"/>
    </source>
</evidence>
<keyword evidence="3" id="KW-0238">DNA-binding</keyword>
<evidence type="ECO:0000256" key="1">
    <source>
        <dbReference type="ARBA" id="ARBA00004123"/>
    </source>
</evidence>
<dbReference type="PROSITE" id="PS51032">
    <property type="entry name" value="AP2_ERF"/>
    <property type="match status" value="1"/>
</dbReference>
<dbReference type="AlphaFoldDB" id="A0A426ZUV6"/>
<protein>
    <recommendedName>
        <fullName evidence="7">AP2/ERF domain-containing protein</fullName>
    </recommendedName>
</protein>
<dbReference type="PANTHER" id="PTHR31194">
    <property type="entry name" value="SHN SHINE , DNA BINDING / TRANSCRIPTION FACTOR"/>
    <property type="match status" value="1"/>
</dbReference>
<feature type="region of interest" description="Disordered" evidence="6">
    <location>
        <begin position="1"/>
        <end position="43"/>
    </location>
</feature>
<dbReference type="InterPro" id="IPR036955">
    <property type="entry name" value="AP2/ERF_dom_sf"/>
</dbReference>
<dbReference type="InterPro" id="IPR016177">
    <property type="entry name" value="DNA-bd_dom_sf"/>
</dbReference>
<keyword evidence="5" id="KW-0539">Nucleus</keyword>
<evidence type="ECO:0000256" key="5">
    <source>
        <dbReference type="ARBA" id="ARBA00023242"/>
    </source>
</evidence>
<dbReference type="SUPFAM" id="SSF54171">
    <property type="entry name" value="DNA-binding domain"/>
    <property type="match status" value="1"/>
</dbReference>
<name>A0A426ZUV6_ENSVE</name>
<dbReference type="Gene3D" id="3.30.730.10">
    <property type="entry name" value="AP2/ERF domain"/>
    <property type="match status" value="1"/>
</dbReference>
<dbReference type="SMART" id="SM00380">
    <property type="entry name" value="AP2"/>
    <property type="match status" value="1"/>
</dbReference>
<gene>
    <name evidence="8" type="ORF">B296_00028008</name>
</gene>
<dbReference type="GO" id="GO:0003700">
    <property type="term" value="F:DNA-binding transcription factor activity"/>
    <property type="evidence" value="ECO:0007669"/>
    <property type="project" value="InterPro"/>
</dbReference>
<evidence type="ECO:0000313" key="8">
    <source>
        <dbReference type="EMBL" id="RRT67753.1"/>
    </source>
</evidence>
<evidence type="ECO:0000256" key="4">
    <source>
        <dbReference type="ARBA" id="ARBA00023163"/>
    </source>
</evidence>
<accession>A0A426ZUV6</accession>
<evidence type="ECO:0000259" key="7">
    <source>
        <dbReference type="PROSITE" id="PS51032"/>
    </source>
</evidence>
<dbReference type="GO" id="GO:0005634">
    <property type="term" value="C:nucleus"/>
    <property type="evidence" value="ECO:0007669"/>
    <property type="project" value="UniProtKB-SubCell"/>
</dbReference>
<evidence type="ECO:0000256" key="2">
    <source>
        <dbReference type="ARBA" id="ARBA00023015"/>
    </source>
</evidence>
<reference evidence="8 9" key="1">
    <citation type="journal article" date="2014" name="Agronomy (Basel)">
        <title>A Draft Genome Sequence for Ensete ventricosum, the Drought-Tolerant Tree Against Hunger.</title>
        <authorList>
            <person name="Harrison J."/>
            <person name="Moore K.A."/>
            <person name="Paszkiewicz K."/>
            <person name="Jones T."/>
            <person name="Grant M."/>
            <person name="Ambacheew D."/>
            <person name="Muzemil S."/>
            <person name="Studholme D.J."/>
        </authorList>
    </citation>
    <scope>NUCLEOTIDE SEQUENCE [LARGE SCALE GENOMIC DNA]</scope>
</reference>
<dbReference type="InterPro" id="IPR050913">
    <property type="entry name" value="AP2/ERF_ERF"/>
</dbReference>
<dbReference type="InterPro" id="IPR001471">
    <property type="entry name" value="AP2/ERF_dom"/>
</dbReference>
<dbReference type="GO" id="GO:0003677">
    <property type="term" value="F:DNA binding"/>
    <property type="evidence" value="ECO:0007669"/>
    <property type="project" value="UniProtKB-KW"/>
</dbReference>
<keyword evidence="4" id="KW-0804">Transcription</keyword>
<dbReference type="CDD" id="cd00018">
    <property type="entry name" value="AP2"/>
    <property type="match status" value="1"/>
</dbReference>